<dbReference type="PROSITE" id="PS51387">
    <property type="entry name" value="FAD_PCMH"/>
    <property type="match status" value="1"/>
</dbReference>
<dbReference type="InterPro" id="IPR036318">
    <property type="entry name" value="FAD-bd_PCMH-like_sf"/>
</dbReference>
<comment type="caution">
    <text evidence="22">The sequence shown here is derived from an EMBL/GenBank/DDBJ whole genome shotgun (WGS) entry which is preliminary data.</text>
</comment>
<feature type="active site" evidence="20">
    <location>
        <position position="345"/>
    </location>
</feature>
<dbReference type="GO" id="GO:0005829">
    <property type="term" value="C:cytosol"/>
    <property type="evidence" value="ECO:0007669"/>
    <property type="project" value="TreeGrafter"/>
</dbReference>
<evidence type="ECO:0000256" key="9">
    <source>
        <dbReference type="ARBA" id="ARBA00022618"/>
    </source>
</evidence>
<dbReference type="InterPro" id="IPR003170">
    <property type="entry name" value="MurB"/>
</dbReference>
<name>A0A0R2U1G0_9GAMM</name>
<proteinExistence type="inferred from homology"/>
<evidence type="ECO:0000259" key="21">
    <source>
        <dbReference type="PROSITE" id="PS51387"/>
    </source>
</evidence>
<dbReference type="GO" id="GO:0008762">
    <property type="term" value="F:UDP-N-acetylmuramate dehydrogenase activity"/>
    <property type="evidence" value="ECO:0007669"/>
    <property type="project" value="UniProtKB-UniRule"/>
</dbReference>
<dbReference type="PANTHER" id="PTHR21071">
    <property type="entry name" value="UDP-N-ACETYLENOLPYRUVOYLGLUCOSAMINE REDUCTASE"/>
    <property type="match status" value="1"/>
</dbReference>
<comment type="function">
    <text evidence="2 20">Cell wall formation.</text>
</comment>
<dbReference type="GO" id="GO:0071949">
    <property type="term" value="F:FAD binding"/>
    <property type="evidence" value="ECO:0007669"/>
    <property type="project" value="InterPro"/>
</dbReference>
<dbReference type="Gene3D" id="3.30.465.10">
    <property type="match status" value="1"/>
</dbReference>
<dbReference type="GO" id="GO:0051301">
    <property type="term" value="P:cell division"/>
    <property type="evidence" value="ECO:0007669"/>
    <property type="project" value="UniProtKB-KW"/>
</dbReference>
<evidence type="ECO:0000256" key="10">
    <source>
        <dbReference type="ARBA" id="ARBA00022630"/>
    </source>
</evidence>
<dbReference type="GO" id="GO:0008360">
    <property type="term" value="P:regulation of cell shape"/>
    <property type="evidence" value="ECO:0007669"/>
    <property type="project" value="UniProtKB-KW"/>
</dbReference>
<gene>
    <name evidence="20" type="primary">murB</name>
    <name evidence="22" type="ORF">ABS24_00795</name>
</gene>
<keyword evidence="11 20" id="KW-0274">FAD</keyword>
<evidence type="ECO:0000313" key="23">
    <source>
        <dbReference type="Proteomes" id="UP000051213"/>
    </source>
</evidence>
<dbReference type="HAMAP" id="MF_00037">
    <property type="entry name" value="MurB"/>
    <property type="match status" value="1"/>
</dbReference>
<dbReference type="UniPathway" id="UPA00219"/>
<keyword evidence="13 20" id="KW-0133">Cell shape</keyword>
<evidence type="ECO:0000256" key="19">
    <source>
        <dbReference type="ARBA" id="ARBA00048914"/>
    </source>
</evidence>
<dbReference type="NCBIfam" id="TIGR00179">
    <property type="entry name" value="murB"/>
    <property type="match status" value="1"/>
</dbReference>
<keyword evidence="10 20" id="KW-0285">Flavoprotein</keyword>
<evidence type="ECO:0000256" key="8">
    <source>
        <dbReference type="ARBA" id="ARBA00022490"/>
    </source>
</evidence>
<dbReference type="Gene3D" id="3.30.43.10">
    <property type="entry name" value="Uridine Diphospho-n-acetylenolpyruvylglucosamine Reductase, domain 2"/>
    <property type="match status" value="1"/>
</dbReference>
<dbReference type="InterPro" id="IPR011601">
    <property type="entry name" value="MurB_C"/>
</dbReference>
<comment type="catalytic activity">
    <reaction evidence="19 20">
        <text>UDP-N-acetyl-alpha-D-muramate + NADP(+) = UDP-N-acetyl-3-O-(1-carboxyvinyl)-alpha-D-glucosamine + NADPH + H(+)</text>
        <dbReference type="Rhea" id="RHEA:12248"/>
        <dbReference type="ChEBI" id="CHEBI:15378"/>
        <dbReference type="ChEBI" id="CHEBI:57783"/>
        <dbReference type="ChEBI" id="CHEBI:58349"/>
        <dbReference type="ChEBI" id="CHEBI:68483"/>
        <dbReference type="ChEBI" id="CHEBI:70757"/>
        <dbReference type="EC" id="1.3.1.98"/>
    </reaction>
</comment>
<evidence type="ECO:0000256" key="5">
    <source>
        <dbReference type="ARBA" id="ARBA00010485"/>
    </source>
</evidence>
<dbReference type="EC" id="1.3.1.98" evidence="6 20"/>
<comment type="pathway">
    <text evidence="4 20">Cell wall biogenesis; peptidoglycan biosynthesis.</text>
</comment>
<dbReference type="SUPFAM" id="SSF56194">
    <property type="entry name" value="Uridine diphospho-N-Acetylenolpyruvylglucosamine reductase, MurB, C-terminal domain"/>
    <property type="match status" value="1"/>
</dbReference>
<dbReference type="InterPro" id="IPR006094">
    <property type="entry name" value="Oxid_FAD_bind_N"/>
</dbReference>
<keyword evidence="9 20" id="KW-0132">Cell division</keyword>
<keyword evidence="8 20" id="KW-0963">Cytoplasm</keyword>
<sequence length="352" mass="38080">MPDLQIEKNKSLLAMNTMALDSTAEYFCSASTLEAVHQALSFAKRHNLSVTPLGAGSNVILATNLSGLVLHLSLKGCESAAPVGAAHGSVDVTFAAGENWHDMVLMCLDRGWFGLENLSLIPGNMGAAAIQNIGAYGVELSNLLVSLQVVDIQSGAVLELDREACQFSYRDSVFKQSLKDKYIITQLTLRLSTEPNINIDYPALSAYFVELDREPTPQMVSDAVCNIRREKLPDPCELANVGSFFKNPVINQSALAGLQSVEGKGKVPSYSQPDGLVKVPAAWLIDKCKFRGTRRGGVGVHDKQALVLVNYSNDADNDSAREILSLAKEIQAAVKDRFGINLEVEPRIYGPV</sequence>
<accession>A0A0R2U1G0</accession>
<evidence type="ECO:0000256" key="15">
    <source>
        <dbReference type="ARBA" id="ARBA00023002"/>
    </source>
</evidence>
<dbReference type="InterPro" id="IPR016166">
    <property type="entry name" value="FAD-bd_PCMH"/>
</dbReference>
<dbReference type="InterPro" id="IPR016167">
    <property type="entry name" value="FAD-bd_PCMH_sub1"/>
</dbReference>
<evidence type="ECO:0000256" key="14">
    <source>
        <dbReference type="ARBA" id="ARBA00022984"/>
    </source>
</evidence>
<dbReference type="NCBIfam" id="NF000755">
    <property type="entry name" value="PRK00046.1"/>
    <property type="match status" value="1"/>
</dbReference>
<dbReference type="GO" id="GO:0071555">
    <property type="term" value="P:cell wall organization"/>
    <property type="evidence" value="ECO:0007669"/>
    <property type="project" value="UniProtKB-KW"/>
</dbReference>
<evidence type="ECO:0000256" key="20">
    <source>
        <dbReference type="HAMAP-Rule" id="MF_00037"/>
    </source>
</evidence>
<evidence type="ECO:0000256" key="7">
    <source>
        <dbReference type="ARBA" id="ARBA00015188"/>
    </source>
</evidence>
<feature type="active site" description="Proton donor" evidence="20">
    <location>
        <position position="243"/>
    </location>
</feature>
<evidence type="ECO:0000256" key="11">
    <source>
        <dbReference type="ARBA" id="ARBA00022827"/>
    </source>
</evidence>
<dbReference type="AlphaFoldDB" id="A0A0R2U1G0"/>
<evidence type="ECO:0000256" key="12">
    <source>
        <dbReference type="ARBA" id="ARBA00022857"/>
    </source>
</evidence>
<evidence type="ECO:0000256" key="4">
    <source>
        <dbReference type="ARBA" id="ARBA00004752"/>
    </source>
</evidence>
<evidence type="ECO:0000256" key="18">
    <source>
        <dbReference type="ARBA" id="ARBA00031026"/>
    </source>
</evidence>
<dbReference type="InterPro" id="IPR016169">
    <property type="entry name" value="FAD-bd_PCMH_sub2"/>
</dbReference>
<protein>
    <recommendedName>
        <fullName evidence="7 20">UDP-N-acetylenolpyruvoylglucosamine reductase</fullName>
        <ecNumber evidence="6 20">1.3.1.98</ecNumber>
    </recommendedName>
    <alternativeName>
        <fullName evidence="18 20">UDP-N-acetylmuramate dehydrogenase</fullName>
    </alternativeName>
</protein>
<reference evidence="22 23" key="1">
    <citation type="submission" date="2015-10" db="EMBL/GenBank/DDBJ databases">
        <title>Metagenome-Assembled Genomes uncover a global brackish microbiome.</title>
        <authorList>
            <person name="Hugerth L.W."/>
            <person name="Larsson J."/>
            <person name="Alneberg J."/>
            <person name="Lindh M.V."/>
            <person name="Legrand C."/>
            <person name="Pinhassi J."/>
            <person name="Andersson A.F."/>
        </authorList>
    </citation>
    <scope>NUCLEOTIDE SEQUENCE [LARGE SCALE GENOMIC DNA]</scope>
    <source>
        <strain evidence="22">BACL26 MAG-121220-bin70</strain>
    </source>
</reference>
<dbReference type="InterPro" id="IPR036635">
    <property type="entry name" value="MurB_C_sf"/>
</dbReference>
<evidence type="ECO:0000256" key="6">
    <source>
        <dbReference type="ARBA" id="ARBA00012518"/>
    </source>
</evidence>
<evidence type="ECO:0000313" key="22">
    <source>
        <dbReference type="EMBL" id="KRO91315.1"/>
    </source>
</evidence>
<evidence type="ECO:0000256" key="13">
    <source>
        <dbReference type="ARBA" id="ARBA00022960"/>
    </source>
</evidence>
<dbReference type="Pfam" id="PF02873">
    <property type="entry name" value="MurB_C"/>
    <property type="match status" value="1"/>
</dbReference>
<dbReference type="SUPFAM" id="SSF56176">
    <property type="entry name" value="FAD-binding/transporter-associated domain-like"/>
    <property type="match status" value="1"/>
</dbReference>
<keyword evidence="12 20" id="KW-0521">NADP</keyword>
<dbReference type="Proteomes" id="UP000051213">
    <property type="component" value="Unassembled WGS sequence"/>
</dbReference>
<evidence type="ECO:0000256" key="2">
    <source>
        <dbReference type="ARBA" id="ARBA00003921"/>
    </source>
</evidence>
<comment type="subcellular location">
    <subcellularLocation>
        <location evidence="3 20">Cytoplasm</location>
    </subcellularLocation>
</comment>
<dbReference type="GO" id="GO:0009252">
    <property type="term" value="P:peptidoglycan biosynthetic process"/>
    <property type="evidence" value="ECO:0007669"/>
    <property type="project" value="UniProtKB-UniRule"/>
</dbReference>
<keyword evidence="15 20" id="KW-0560">Oxidoreductase</keyword>
<feature type="active site" evidence="20">
    <location>
        <position position="170"/>
    </location>
</feature>
<evidence type="ECO:0000256" key="1">
    <source>
        <dbReference type="ARBA" id="ARBA00001974"/>
    </source>
</evidence>
<dbReference type="Pfam" id="PF01565">
    <property type="entry name" value="FAD_binding_4"/>
    <property type="match status" value="1"/>
</dbReference>
<evidence type="ECO:0000256" key="16">
    <source>
        <dbReference type="ARBA" id="ARBA00023306"/>
    </source>
</evidence>
<keyword evidence="17 20" id="KW-0961">Cell wall biogenesis/degradation</keyword>
<comment type="similarity">
    <text evidence="5 20">Belongs to the MurB family.</text>
</comment>
<evidence type="ECO:0000256" key="17">
    <source>
        <dbReference type="ARBA" id="ARBA00023316"/>
    </source>
</evidence>
<dbReference type="PANTHER" id="PTHR21071:SF4">
    <property type="entry name" value="UDP-N-ACETYLENOLPYRUVOYLGLUCOSAMINE REDUCTASE"/>
    <property type="match status" value="1"/>
</dbReference>
<keyword evidence="16 20" id="KW-0131">Cell cycle</keyword>
<organism evidence="22 23">
    <name type="scientific">SAR92 bacterium BACL26 MAG-121220-bin70</name>
    <dbReference type="NCBI Taxonomy" id="1655626"/>
    <lineage>
        <taxon>Bacteria</taxon>
        <taxon>Pseudomonadati</taxon>
        <taxon>Pseudomonadota</taxon>
        <taxon>Gammaproteobacteria</taxon>
        <taxon>Cellvibrionales</taxon>
        <taxon>Porticoccaceae</taxon>
        <taxon>SAR92 clade</taxon>
    </lineage>
</organism>
<evidence type="ECO:0000256" key="3">
    <source>
        <dbReference type="ARBA" id="ARBA00004496"/>
    </source>
</evidence>
<feature type="domain" description="FAD-binding PCMH-type" evidence="21">
    <location>
        <begin position="19"/>
        <end position="194"/>
    </location>
</feature>
<dbReference type="EMBL" id="LICA01000542">
    <property type="protein sequence ID" value="KRO91315.1"/>
    <property type="molecule type" value="Genomic_DNA"/>
</dbReference>
<keyword evidence="14 20" id="KW-0573">Peptidoglycan synthesis</keyword>
<dbReference type="Gene3D" id="3.90.78.10">
    <property type="entry name" value="UDP-N-acetylenolpyruvoylglucosamine reductase, C-terminal domain"/>
    <property type="match status" value="1"/>
</dbReference>
<comment type="cofactor">
    <cofactor evidence="1 20">
        <name>FAD</name>
        <dbReference type="ChEBI" id="CHEBI:57692"/>
    </cofactor>
</comment>